<name>A0A915JMC0_ROMCU</name>
<dbReference type="InterPro" id="IPR015816">
    <property type="entry name" value="Vitellinogen_b-sht_N"/>
</dbReference>
<dbReference type="Proteomes" id="UP000887565">
    <property type="component" value="Unplaced"/>
</dbReference>
<proteinExistence type="predicted"/>
<evidence type="ECO:0000259" key="3">
    <source>
        <dbReference type="Pfam" id="PF01347"/>
    </source>
</evidence>
<dbReference type="AlphaFoldDB" id="A0A915JMC0"/>
<dbReference type="PANTHER" id="PTHR23345">
    <property type="entry name" value="VITELLOGENIN-RELATED"/>
    <property type="match status" value="1"/>
</dbReference>
<keyword evidence="4" id="KW-1185">Reference proteome</keyword>
<sequence length="156" mass="18387">MIQVNLQTKKQSTSMDIVDLVEDELTNAYKPTERDAHFYRTLEETVEGQCETLYTVVKPNMYKSQRQEVFNVTKTVNFEKCLKRPQIKYNFYFGTPCPTSHQEYQEDQKFLKSSSISQYQVIKTSKMHIVKNSHTESEYVFTPLNEEANTIVTYVR</sequence>
<reference evidence="5" key="1">
    <citation type="submission" date="2022-11" db="UniProtKB">
        <authorList>
            <consortium name="WormBaseParasite"/>
        </authorList>
    </citation>
    <scope>IDENTIFICATION</scope>
</reference>
<keyword evidence="1" id="KW-0732">Signal</keyword>
<dbReference type="Pfam" id="PF01347">
    <property type="entry name" value="Vitellogenin_N"/>
    <property type="match status" value="1"/>
</dbReference>
<evidence type="ECO:0000256" key="2">
    <source>
        <dbReference type="ARBA" id="ARBA00022761"/>
    </source>
</evidence>
<dbReference type="InterPro" id="IPR001747">
    <property type="entry name" value="Vitellogenin_N"/>
</dbReference>
<organism evidence="4 5">
    <name type="scientific">Romanomermis culicivorax</name>
    <name type="common">Nematode worm</name>
    <dbReference type="NCBI Taxonomy" id="13658"/>
    <lineage>
        <taxon>Eukaryota</taxon>
        <taxon>Metazoa</taxon>
        <taxon>Ecdysozoa</taxon>
        <taxon>Nematoda</taxon>
        <taxon>Enoplea</taxon>
        <taxon>Dorylaimia</taxon>
        <taxon>Mermithida</taxon>
        <taxon>Mermithoidea</taxon>
        <taxon>Mermithidae</taxon>
        <taxon>Romanomermis</taxon>
    </lineage>
</organism>
<dbReference type="SUPFAM" id="SSF56968">
    <property type="entry name" value="Lipovitellin-phosvitin complex, beta-sheet shell regions"/>
    <property type="match status" value="1"/>
</dbReference>
<accession>A0A915JMC0</accession>
<evidence type="ECO:0000313" key="5">
    <source>
        <dbReference type="WBParaSite" id="nRc.2.0.1.t27354-RA"/>
    </source>
</evidence>
<dbReference type="WBParaSite" id="nRc.2.0.1.t27354-RA">
    <property type="protein sequence ID" value="nRc.2.0.1.t27354-RA"/>
    <property type="gene ID" value="nRc.2.0.1.g27354"/>
</dbReference>
<dbReference type="Gene3D" id="2.30.230.10">
    <property type="entry name" value="Lipovitellin, beta-sheet shell regions, chain A"/>
    <property type="match status" value="1"/>
</dbReference>
<dbReference type="GO" id="GO:0005319">
    <property type="term" value="F:lipid transporter activity"/>
    <property type="evidence" value="ECO:0007669"/>
    <property type="project" value="InterPro"/>
</dbReference>
<evidence type="ECO:0000313" key="4">
    <source>
        <dbReference type="Proteomes" id="UP000887565"/>
    </source>
</evidence>
<dbReference type="InterPro" id="IPR015819">
    <property type="entry name" value="Lipid_transp_b-sht_shell"/>
</dbReference>
<evidence type="ECO:0000256" key="1">
    <source>
        <dbReference type="ARBA" id="ARBA00022729"/>
    </source>
</evidence>
<keyword evidence="2" id="KW-0758">Storage protein</keyword>
<dbReference type="InterPro" id="IPR050733">
    <property type="entry name" value="Vitellogenin/Apolipophorin"/>
</dbReference>
<feature type="domain" description="Vitellogenin" evidence="3">
    <location>
        <begin position="1"/>
        <end position="155"/>
    </location>
</feature>
<protein>
    <submittedName>
        <fullName evidence="5">Vitellogenin domain-containing protein</fullName>
    </submittedName>
</protein>
<dbReference type="PANTHER" id="PTHR23345:SF15">
    <property type="entry name" value="VITELLOGENIN 1-RELATED"/>
    <property type="match status" value="1"/>
</dbReference>